<feature type="domain" description="Chromosome segregation in meiosis protein 3" evidence="8">
    <location>
        <begin position="127"/>
        <end position="187"/>
    </location>
</feature>
<proteinExistence type="inferred from homology"/>
<feature type="region of interest" description="Disordered" evidence="7">
    <location>
        <begin position="187"/>
        <end position="255"/>
    </location>
</feature>
<dbReference type="EMBL" id="JACAZI010000021">
    <property type="protein sequence ID" value="KAF7338254.1"/>
    <property type="molecule type" value="Genomic_DNA"/>
</dbReference>
<comment type="caution">
    <text evidence="9">The sequence shown here is derived from an EMBL/GenBank/DDBJ whole genome shotgun (WGS) entry which is preliminary data.</text>
</comment>
<feature type="region of interest" description="Disordered" evidence="7">
    <location>
        <begin position="271"/>
        <end position="310"/>
    </location>
</feature>
<protein>
    <recommendedName>
        <fullName evidence="6">Chromosome segregation in meiosis protein</fullName>
    </recommendedName>
</protein>
<comment type="similarity">
    <text evidence="2 6">Belongs to the CSM3 family.</text>
</comment>
<accession>A0A8H6XD31</accession>
<evidence type="ECO:0000256" key="6">
    <source>
        <dbReference type="RuleBase" id="RU366049"/>
    </source>
</evidence>
<feature type="compositionally biased region" description="Basic and acidic residues" evidence="7">
    <location>
        <begin position="17"/>
        <end position="31"/>
    </location>
</feature>
<dbReference type="GO" id="GO:0031297">
    <property type="term" value="P:replication fork processing"/>
    <property type="evidence" value="ECO:0007669"/>
    <property type="project" value="UniProtKB-UniRule"/>
</dbReference>
<name>A0A8H6XD31_9AGAR</name>
<sequence length="385" mass="42382">MTSLDGIWEAEVAPRSPSREPVHDEQARARNDPLFLPEDDDDQMPDAPPRRTEPEIDVTAVFAAVDNLPDDDDTRSPALTPHQILSSSPAHHLDDNGDKGEGKNEKDGKKPKKKTMRLDEGRLIDCFPQLIEDTKNIKIKGKGHEASDLNRLLQVYQFWTHRLYPKTPFKDTVDRVEKLCHSKRMHHTELGMARRPGEDEEGRDPIDLTDDSNPAPDSDQADYASSSSHEATRPPSSVDGDGDARSSSVDRDFNEETDIAAMDAAAKFNAREASMGRQQQTEPTEPPSSAAQFSGTAAPSGEDGYDNDQDIEAEIAAAEAAELEAKLAEARPPVAVDDEEYFWGILEETASNPPTSTARSIPKRVAEDDLGEDWEALDAMDVDGN</sequence>
<evidence type="ECO:0000256" key="7">
    <source>
        <dbReference type="SAM" id="MobiDB-lite"/>
    </source>
</evidence>
<gene>
    <name evidence="9" type="ORF">MVEN_02050700</name>
</gene>
<feature type="compositionally biased region" description="Basic and acidic residues" evidence="7">
    <location>
        <begin position="242"/>
        <end position="254"/>
    </location>
</feature>
<evidence type="ECO:0000256" key="3">
    <source>
        <dbReference type="ARBA" id="ARBA00022763"/>
    </source>
</evidence>
<reference evidence="9" key="1">
    <citation type="submission" date="2020-05" db="EMBL/GenBank/DDBJ databases">
        <title>Mycena genomes resolve the evolution of fungal bioluminescence.</title>
        <authorList>
            <person name="Tsai I.J."/>
        </authorList>
    </citation>
    <scope>NUCLEOTIDE SEQUENCE</scope>
    <source>
        <strain evidence="9">CCC161011</strain>
    </source>
</reference>
<evidence type="ECO:0000256" key="5">
    <source>
        <dbReference type="ARBA" id="ARBA00023306"/>
    </source>
</evidence>
<dbReference type="PANTHER" id="PTHR13220:SF11">
    <property type="entry name" value="TIMELESS-INTERACTING PROTEIN"/>
    <property type="match status" value="1"/>
</dbReference>
<evidence type="ECO:0000256" key="4">
    <source>
        <dbReference type="ARBA" id="ARBA00023242"/>
    </source>
</evidence>
<dbReference type="PANTHER" id="PTHR13220">
    <property type="entry name" value="TIMELESS INTERACTING-RELATED"/>
    <property type="match status" value="1"/>
</dbReference>
<feature type="compositionally biased region" description="Acidic residues" evidence="7">
    <location>
        <begin position="198"/>
        <end position="210"/>
    </location>
</feature>
<dbReference type="InterPro" id="IPR012923">
    <property type="entry name" value="Csm3"/>
</dbReference>
<keyword evidence="4 6" id="KW-0539">Nucleus</keyword>
<dbReference type="GO" id="GO:0003677">
    <property type="term" value="F:DNA binding"/>
    <property type="evidence" value="ECO:0007669"/>
    <property type="project" value="TreeGrafter"/>
</dbReference>
<keyword evidence="5 6" id="KW-0131">Cell cycle</keyword>
<feature type="compositionally biased region" description="Low complexity" evidence="7">
    <location>
        <begin position="215"/>
        <end position="228"/>
    </location>
</feature>
<dbReference type="GO" id="GO:0006974">
    <property type="term" value="P:DNA damage response"/>
    <property type="evidence" value="ECO:0007669"/>
    <property type="project" value="UniProtKB-KW"/>
</dbReference>
<comment type="subcellular location">
    <subcellularLocation>
        <location evidence="1 6">Nucleus</location>
    </subcellularLocation>
</comment>
<dbReference type="Proteomes" id="UP000620124">
    <property type="component" value="Unassembled WGS sequence"/>
</dbReference>
<keyword evidence="3 6" id="KW-0227">DNA damage</keyword>
<dbReference type="GO" id="GO:0031298">
    <property type="term" value="C:replication fork protection complex"/>
    <property type="evidence" value="ECO:0007669"/>
    <property type="project" value="TreeGrafter"/>
</dbReference>
<feature type="compositionally biased region" description="Polar residues" evidence="7">
    <location>
        <begin position="276"/>
        <end position="297"/>
    </location>
</feature>
<evidence type="ECO:0000256" key="2">
    <source>
        <dbReference type="ARBA" id="ARBA00006075"/>
    </source>
</evidence>
<comment type="function">
    <text evidence="6">Plays an important role in the control of DNA replication and the maintenance of replication fork stability.</text>
</comment>
<dbReference type="Pfam" id="PF07962">
    <property type="entry name" value="Swi3"/>
    <property type="match status" value="1"/>
</dbReference>
<evidence type="ECO:0000313" key="10">
    <source>
        <dbReference type="Proteomes" id="UP000620124"/>
    </source>
</evidence>
<feature type="compositionally biased region" description="Basic and acidic residues" evidence="7">
    <location>
        <begin position="91"/>
        <end position="108"/>
    </location>
</feature>
<dbReference type="GO" id="GO:0000076">
    <property type="term" value="P:DNA replication checkpoint signaling"/>
    <property type="evidence" value="ECO:0007669"/>
    <property type="project" value="UniProtKB-UniRule"/>
</dbReference>
<keyword evidence="10" id="KW-1185">Reference proteome</keyword>
<dbReference type="AlphaFoldDB" id="A0A8H6XD31"/>
<dbReference type="InterPro" id="IPR040038">
    <property type="entry name" value="TIPIN/Csm3/Swi3"/>
</dbReference>
<evidence type="ECO:0000313" key="9">
    <source>
        <dbReference type="EMBL" id="KAF7338254.1"/>
    </source>
</evidence>
<evidence type="ECO:0000256" key="1">
    <source>
        <dbReference type="ARBA" id="ARBA00004123"/>
    </source>
</evidence>
<feature type="region of interest" description="Disordered" evidence="7">
    <location>
        <begin position="1"/>
        <end position="117"/>
    </location>
</feature>
<dbReference type="GO" id="GO:0043111">
    <property type="term" value="P:replication fork arrest"/>
    <property type="evidence" value="ECO:0007669"/>
    <property type="project" value="TreeGrafter"/>
</dbReference>
<evidence type="ECO:0000259" key="8">
    <source>
        <dbReference type="Pfam" id="PF07962"/>
    </source>
</evidence>
<dbReference type="OrthoDB" id="437078at2759"/>
<organism evidence="9 10">
    <name type="scientific">Mycena venus</name>
    <dbReference type="NCBI Taxonomy" id="2733690"/>
    <lineage>
        <taxon>Eukaryota</taxon>
        <taxon>Fungi</taxon>
        <taxon>Dikarya</taxon>
        <taxon>Basidiomycota</taxon>
        <taxon>Agaricomycotina</taxon>
        <taxon>Agaricomycetes</taxon>
        <taxon>Agaricomycetidae</taxon>
        <taxon>Agaricales</taxon>
        <taxon>Marasmiineae</taxon>
        <taxon>Mycenaceae</taxon>
        <taxon>Mycena</taxon>
    </lineage>
</organism>